<dbReference type="InterPro" id="IPR029044">
    <property type="entry name" value="Nucleotide-diphossugar_trans"/>
</dbReference>
<dbReference type="InterPro" id="IPR001173">
    <property type="entry name" value="Glyco_trans_2-like"/>
</dbReference>
<proteinExistence type="inferred from homology"/>
<sequence>MTSIAIVIVTYNSAEVLPGCLASLLPSEGVDITRVVVVDNNSRDDSVALTFAAADRLPIRSVQTGRNAGYAAAVNAGVATLAEEKYDAIWVMNPDTRLRPDTLRILAEALREPRRGIIVPKILNPDGTLQPSLRRKPTVGRALAEAVIGAKAGHIGSIGELIADPREYERPHAAIWATGAAMLLGADMVREIGDWDESLLLYSEETEYALRAGDHGWSLWYDPRAVVEHIGGESGTNPKLAALLVVNKVRLFKRRNNLASASAYYAAVTLGEGVRALRGRRTSRASLAALMHPKRKPSLGD</sequence>
<evidence type="ECO:0000313" key="7">
    <source>
        <dbReference type="Proteomes" id="UP001501444"/>
    </source>
</evidence>
<gene>
    <name evidence="6" type="ORF">GCM10010170_062680</name>
</gene>
<dbReference type="Pfam" id="PF00535">
    <property type="entry name" value="Glycos_transf_2"/>
    <property type="match status" value="1"/>
</dbReference>
<dbReference type="Proteomes" id="UP001501444">
    <property type="component" value="Unassembled WGS sequence"/>
</dbReference>
<dbReference type="PANTHER" id="PTHR43179">
    <property type="entry name" value="RHAMNOSYLTRANSFERASE WBBL"/>
    <property type="match status" value="1"/>
</dbReference>
<accession>A0ABP5TY43</accession>
<evidence type="ECO:0000256" key="1">
    <source>
        <dbReference type="ARBA" id="ARBA00004776"/>
    </source>
</evidence>
<comment type="caution">
    <text evidence="6">The sequence shown here is derived from an EMBL/GenBank/DDBJ whole genome shotgun (WGS) entry which is preliminary data.</text>
</comment>
<keyword evidence="3" id="KW-0328">Glycosyltransferase</keyword>
<keyword evidence="7" id="KW-1185">Reference proteome</keyword>
<reference evidence="7" key="1">
    <citation type="journal article" date="2019" name="Int. J. Syst. Evol. Microbiol.">
        <title>The Global Catalogue of Microorganisms (GCM) 10K type strain sequencing project: providing services to taxonomists for standard genome sequencing and annotation.</title>
        <authorList>
            <consortium name="The Broad Institute Genomics Platform"/>
            <consortium name="The Broad Institute Genome Sequencing Center for Infectious Disease"/>
            <person name="Wu L."/>
            <person name="Ma J."/>
        </authorList>
    </citation>
    <scope>NUCLEOTIDE SEQUENCE [LARGE SCALE GENOMIC DNA]</scope>
    <source>
        <strain evidence="7">JCM 3272</strain>
    </source>
</reference>
<name>A0ABP5TY43_9ACTN</name>
<evidence type="ECO:0000259" key="5">
    <source>
        <dbReference type="Pfam" id="PF00535"/>
    </source>
</evidence>
<evidence type="ECO:0000256" key="3">
    <source>
        <dbReference type="ARBA" id="ARBA00022676"/>
    </source>
</evidence>
<evidence type="ECO:0000313" key="6">
    <source>
        <dbReference type="EMBL" id="GAA2364629.1"/>
    </source>
</evidence>
<evidence type="ECO:0000256" key="2">
    <source>
        <dbReference type="ARBA" id="ARBA00006739"/>
    </source>
</evidence>
<comment type="similarity">
    <text evidence="2">Belongs to the glycosyltransferase 2 family.</text>
</comment>
<protein>
    <submittedName>
        <fullName evidence="6">Glycosyltransferase family 2 protein</fullName>
    </submittedName>
</protein>
<dbReference type="SUPFAM" id="SSF53448">
    <property type="entry name" value="Nucleotide-diphospho-sugar transferases"/>
    <property type="match status" value="1"/>
</dbReference>
<feature type="domain" description="Glycosyltransferase 2-like" evidence="5">
    <location>
        <begin position="6"/>
        <end position="127"/>
    </location>
</feature>
<organism evidence="6 7">
    <name type="scientific">Dactylosporangium salmoneum</name>
    <dbReference type="NCBI Taxonomy" id="53361"/>
    <lineage>
        <taxon>Bacteria</taxon>
        <taxon>Bacillati</taxon>
        <taxon>Actinomycetota</taxon>
        <taxon>Actinomycetes</taxon>
        <taxon>Micromonosporales</taxon>
        <taxon>Micromonosporaceae</taxon>
        <taxon>Dactylosporangium</taxon>
    </lineage>
</organism>
<keyword evidence="4" id="KW-0808">Transferase</keyword>
<comment type="pathway">
    <text evidence="1">Cell wall biogenesis; cell wall polysaccharide biosynthesis.</text>
</comment>
<dbReference type="Gene3D" id="3.90.550.10">
    <property type="entry name" value="Spore Coat Polysaccharide Biosynthesis Protein SpsA, Chain A"/>
    <property type="match status" value="1"/>
</dbReference>
<dbReference type="EMBL" id="BAAARV010000061">
    <property type="protein sequence ID" value="GAA2364629.1"/>
    <property type="molecule type" value="Genomic_DNA"/>
</dbReference>
<evidence type="ECO:0000256" key="4">
    <source>
        <dbReference type="ARBA" id="ARBA00022679"/>
    </source>
</evidence>
<dbReference type="PANTHER" id="PTHR43179:SF12">
    <property type="entry name" value="GALACTOFURANOSYLTRANSFERASE GLFT2"/>
    <property type="match status" value="1"/>
</dbReference>
<dbReference type="RefSeq" id="WP_344616158.1">
    <property type="nucleotide sequence ID" value="NZ_BAAARV010000061.1"/>
</dbReference>